<dbReference type="OrthoDB" id="9764363at2"/>
<dbReference type="InterPro" id="IPR029045">
    <property type="entry name" value="ClpP/crotonase-like_dom_sf"/>
</dbReference>
<dbReference type="InterPro" id="IPR047217">
    <property type="entry name" value="S49_SppA_67K_type_N"/>
</dbReference>
<dbReference type="GO" id="GO:0016020">
    <property type="term" value="C:membrane"/>
    <property type="evidence" value="ECO:0007669"/>
    <property type="project" value="UniProtKB-SubCell"/>
</dbReference>
<organism evidence="10 11">
    <name type="scientific">Thorsellia anophelis DSM 18579</name>
    <dbReference type="NCBI Taxonomy" id="1123402"/>
    <lineage>
        <taxon>Bacteria</taxon>
        <taxon>Pseudomonadati</taxon>
        <taxon>Pseudomonadota</taxon>
        <taxon>Gammaproteobacteria</taxon>
        <taxon>Enterobacterales</taxon>
        <taxon>Thorselliaceae</taxon>
        <taxon>Thorsellia</taxon>
    </lineage>
</organism>
<feature type="active site" description="Nucleophile" evidence="7">
    <location>
        <position position="406"/>
    </location>
</feature>
<dbReference type="PANTHER" id="PTHR33209">
    <property type="entry name" value="PROTEASE 4"/>
    <property type="match status" value="1"/>
</dbReference>
<keyword evidence="6 8" id="KW-0472">Membrane</keyword>
<evidence type="ECO:0000256" key="1">
    <source>
        <dbReference type="ARBA" id="ARBA00004370"/>
    </source>
</evidence>
<evidence type="ECO:0000313" key="10">
    <source>
        <dbReference type="EMBL" id="SET12783.1"/>
    </source>
</evidence>
<name>A0A1I0C1F2_9GAMM</name>
<evidence type="ECO:0000256" key="5">
    <source>
        <dbReference type="ARBA" id="ARBA00022825"/>
    </source>
</evidence>
<dbReference type="InterPro" id="IPR004635">
    <property type="entry name" value="Pept_S49_SppA"/>
</dbReference>
<dbReference type="InterPro" id="IPR002142">
    <property type="entry name" value="Peptidase_S49"/>
</dbReference>
<comment type="subcellular location">
    <subcellularLocation>
        <location evidence="1">Membrane</location>
    </subcellularLocation>
</comment>
<feature type="domain" description="Peptidase S49" evidence="9">
    <location>
        <begin position="134"/>
        <end position="280"/>
    </location>
</feature>
<keyword evidence="11" id="KW-1185">Reference proteome</keyword>
<dbReference type="SUPFAM" id="SSF52096">
    <property type="entry name" value="ClpP/crotonase"/>
    <property type="match status" value="2"/>
</dbReference>
<dbReference type="InterPro" id="IPR004634">
    <property type="entry name" value="Pept_S49_pIV"/>
</dbReference>
<dbReference type="AlphaFoldDB" id="A0A1I0C1F2"/>
<accession>A0A1I0C1F2</accession>
<feature type="domain" description="Peptidase S49" evidence="9">
    <location>
        <begin position="389"/>
        <end position="539"/>
    </location>
</feature>
<evidence type="ECO:0000313" key="11">
    <source>
        <dbReference type="Proteomes" id="UP000242642"/>
    </source>
</evidence>
<gene>
    <name evidence="10" type="ORF">SAMN02583745_01439</name>
</gene>
<feature type="active site" description="Proton donor/acceptor" evidence="7">
    <location>
        <position position="202"/>
    </location>
</feature>
<dbReference type="Gene3D" id="3.90.226.10">
    <property type="entry name" value="2-enoyl-CoA Hydratase, Chain A, domain 1"/>
    <property type="match status" value="3"/>
</dbReference>
<proteinExistence type="inferred from homology"/>
<keyword evidence="4" id="KW-0378">Hydrolase</keyword>
<evidence type="ECO:0000256" key="3">
    <source>
        <dbReference type="ARBA" id="ARBA00022670"/>
    </source>
</evidence>
<evidence type="ECO:0000256" key="7">
    <source>
        <dbReference type="PIRSR" id="PIRSR001217-1"/>
    </source>
</evidence>
<reference evidence="11" key="1">
    <citation type="submission" date="2016-10" db="EMBL/GenBank/DDBJ databases">
        <authorList>
            <person name="Varghese N."/>
            <person name="Submissions S."/>
        </authorList>
    </citation>
    <scope>NUCLEOTIDE SEQUENCE [LARGE SCALE GENOMIC DNA]</scope>
    <source>
        <strain evidence="11">DSM 18579</strain>
    </source>
</reference>
<evidence type="ECO:0000256" key="8">
    <source>
        <dbReference type="SAM" id="Phobius"/>
    </source>
</evidence>
<dbReference type="NCBIfam" id="TIGR00706">
    <property type="entry name" value="SppA_dom"/>
    <property type="match status" value="1"/>
</dbReference>
<evidence type="ECO:0000256" key="4">
    <source>
        <dbReference type="ARBA" id="ARBA00022801"/>
    </source>
</evidence>
<evidence type="ECO:0000259" key="9">
    <source>
        <dbReference type="Pfam" id="PF01343"/>
    </source>
</evidence>
<feature type="transmembrane region" description="Helical" evidence="8">
    <location>
        <begin position="21"/>
        <end position="40"/>
    </location>
</feature>
<dbReference type="Proteomes" id="UP000242642">
    <property type="component" value="Unassembled WGS sequence"/>
</dbReference>
<evidence type="ECO:0000256" key="6">
    <source>
        <dbReference type="ARBA" id="ARBA00023136"/>
    </source>
</evidence>
<dbReference type="EMBL" id="FOHV01000009">
    <property type="protein sequence ID" value="SET12783.1"/>
    <property type="molecule type" value="Genomic_DNA"/>
</dbReference>
<dbReference type="CDD" id="cd07023">
    <property type="entry name" value="S49_Sppa_N_C"/>
    <property type="match status" value="1"/>
</dbReference>
<dbReference type="NCBIfam" id="TIGR00705">
    <property type="entry name" value="SppA_67K"/>
    <property type="match status" value="1"/>
</dbReference>
<dbReference type="InterPro" id="IPR047272">
    <property type="entry name" value="S49_SppA_C"/>
</dbReference>
<dbReference type="PANTHER" id="PTHR33209:SF1">
    <property type="entry name" value="PEPTIDASE S49 DOMAIN-CONTAINING PROTEIN"/>
    <property type="match status" value="1"/>
</dbReference>
<keyword evidence="8" id="KW-0812">Transmembrane</keyword>
<comment type="similarity">
    <text evidence="2">Belongs to the peptidase S49 family.</text>
</comment>
<dbReference type="GO" id="GO:0006465">
    <property type="term" value="P:signal peptide processing"/>
    <property type="evidence" value="ECO:0007669"/>
    <property type="project" value="InterPro"/>
</dbReference>
<dbReference type="GO" id="GO:0008236">
    <property type="term" value="F:serine-type peptidase activity"/>
    <property type="evidence" value="ECO:0007669"/>
    <property type="project" value="UniProtKB-KW"/>
</dbReference>
<dbReference type="PIRSF" id="PIRSF001217">
    <property type="entry name" value="Protease_4_SppA"/>
    <property type="match status" value="1"/>
</dbReference>
<protein>
    <submittedName>
        <fullName evidence="10">Protease-4</fullName>
    </submittedName>
</protein>
<dbReference type="Pfam" id="PF01343">
    <property type="entry name" value="Peptidase_S49"/>
    <property type="match status" value="2"/>
</dbReference>
<dbReference type="CDD" id="cd07018">
    <property type="entry name" value="S49_SppA_67K_type"/>
    <property type="match status" value="1"/>
</dbReference>
<keyword evidence="8" id="KW-1133">Transmembrane helix</keyword>
<sequence length="615" mass="68349">MWKFIKNIPKYIWLTLRYMRETFWNLLMIFFIVSMIGSISSSNQIEPKQSALLLNITGTIVDKPVPENPLEIWFAEMMGEDTSIRRENSIFELVEKIKQAKSDTRITGLIISLSKFYGSNSANLQTLGAAIEDFKESKKPVIAFADSLTQQDYYLASFADEIHIAPYGSVDIHGFATSNLYFKSLLDTLGVNTHVFRVGTYKSAVEPYLRDDMSPEAREMTNRFLTGLWDNYLETVSNNRHFLKKEEFFTDSNSLITELKANNGNMAKLAYEKKWVDSLSDRSQIENTLDFKFGITDKENSSNYISIYDYTLNNTLETLASKPNIAVITIDGPIVDGFNGPGYAGADTISEQISEARRDPDIKGLILRVNSPGGSVTAAEVIHAELEAFKLAGKPIVASFGGLAASGGYWVATPANYIVANENTLTGSIGIFGVIPTIENSLAKVGVFSNSVATTEFGSGTVTEALPDALKQMIQLNIEYGYQRFIGLVSASRHMSFERVDAIAQGQVWIAKDALKHKLIDEIGNFDIALEKMKSLTEINQLTLKWYKKEPTFFESIMLQMNAAVDSKLSSYIPESLMPYVKSLSQYEALLSQTTPSVGGAKVFVLCETCSDNAF</sequence>
<evidence type="ECO:0000256" key="2">
    <source>
        <dbReference type="ARBA" id="ARBA00008683"/>
    </source>
</evidence>
<keyword evidence="3 10" id="KW-0645">Protease</keyword>
<dbReference type="Gene3D" id="6.20.330.10">
    <property type="match status" value="1"/>
</dbReference>
<keyword evidence="5" id="KW-0720">Serine protease</keyword>
<dbReference type="STRING" id="1123402.SAMN02583745_01439"/>